<accession>A0A1B1YQ23</accession>
<dbReference type="SMART" id="SM00267">
    <property type="entry name" value="GGDEF"/>
    <property type="match status" value="1"/>
</dbReference>
<dbReference type="GO" id="GO:0005886">
    <property type="term" value="C:plasma membrane"/>
    <property type="evidence" value="ECO:0007669"/>
    <property type="project" value="TreeGrafter"/>
</dbReference>
<dbReference type="NCBIfam" id="TIGR00254">
    <property type="entry name" value="GGDEF"/>
    <property type="match status" value="1"/>
</dbReference>
<dbReference type="EC" id="2.7.7.65" evidence="2"/>
<dbReference type="InterPro" id="IPR043128">
    <property type="entry name" value="Rev_trsase/Diguanyl_cyclase"/>
</dbReference>
<evidence type="ECO:0000313" key="7">
    <source>
        <dbReference type="Proteomes" id="UP000092952"/>
    </source>
</evidence>
<dbReference type="InterPro" id="IPR029787">
    <property type="entry name" value="Nucleotide_cyclase"/>
</dbReference>
<evidence type="ECO:0000256" key="4">
    <source>
        <dbReference type="SAM" id="MobiDB-lite"/>
    </source>
</evidence>
<dbReference type="Pfam" id="PF00990">
    <property type="entry name" value="GGDEF"/>
    <property type="match status" value="1"/>
</dbReference>
<evidence type="ECO:0000256" key="3">
    <source>
        <dbReference type="ARBA" id="ARBA00034247"/>
    </source>
</evidence>
<dbReference type="InterPro" id="IPR000160">
    <property type="entry name" value="GGDEF_dom"/>
</dbReference>
<gene>
    <name evidence="6" type="ORF">PG2T_00825</name>
</gene>
<dbReference type="PANTHER" id="PTHR45138:SF9">
    <property type="entry name" value="DIGUANYLATE CYCLASE DGCM-RELATED"/>
    <property type="match status" value="1"/>
</dbReference>
<comment type="catalytic activity">
    <reaction evidence="3">
        <text>2 GTP = 3',3'-c-di-GMP + 2 diphosphate</text>
        <dbReference type="Rhea" id="RHEA:24898"/>
        <dbReference type="ChEBI" id="CHEBI:33019"/>
        <dbReference type="ChEBI" id="CHEBI:37565"/>
        <dbReference type="ChEBI" id="CHEBI:58805"/>
        <dbReference type="EC" id="2.7.7.65"/>
    </reaction>
</comment>
<evidence type="ECO:0000313" key="6">
    <source>
        <dbReference type="EMBL" id="ANX02880.1"/>
    </source>
</evidence>
<dbReference type="GO" id="GO:1902201">
    <property type="term" value="P:negative regulation of bacterial-type flagellum-dependent cell motility"/>
    <property type="evidence" value="ECO:0007669"/>
    <property type="project" value="TreeGrafter"/>
</dbReference>
<evidence type="ECO:0000259" key="5">
    <source>
        <dbReference type="PROSITE" id="PS50887"/>
    </source>
</evidence>
<dbReference type="GO" id="GO:0052621">
    <property type="term" value="F:diguanylate cyclase activity"/>
    <property type="evidence" value="ECO:0007669"/>
    <property type="project" value="UniProtKB-EC"/>
</dbReference>
<dbReference type="GO" id="GO:0043709">
    <property type="term" value="P:cell adhesion involved in single-species biofilm formation"/>
    <property type="evidence" value="ECO:0007669"/>
    <property type="project" value="TreeGrafter"/>
</dbReference>
<dbReference type="Proteomes" id="UP000092952">
    <property type="component" value="Chromosome"/>
</dbReference>
<dbReference type="PANTHER" id="PTHR45138">
    <property type="entry name" value="REGULATORY COMPONENTS OF SENSORY TRANSDUCTION SYSTEM"/>
    <property type="match status" value="1"/>
</dbReference>
<sequence>MKNSVDDTLEPLLRQIVPQLCELAAACNPGLAAALADLREAATTDHIGTALQEAFSKLSQSVKPGVLAPSNKPGPVPGNKNESPLNTREGQLIRSVLQHVLVPAPLEPLAQDIERALGRPTDETGRQKLAAQLIHLLVESKAHAQRRQAELQEFLKATVGRLVQLETALNEAHSLNRQAGAEALQTRQITEAQFLQLRSVSSETDDLDRLKSFIGERLDHLQDHLRQQDQAGDGHQRRLEDHLGQLSQQVAQLSAETITLRSRLDVTTEEALRDPLTGAYNRLAYDRRAALEVARWRSDGGNLSMIVCDIDHFKRINDTFGHTAGDKVLKEVVRLLQDQLRSSDFVARYGGEEFVVILNGAAEDAALQIAEKLRRTIKSAPFRSRGERVPVTISCGVATFNSEDTLETVFERTDAALYAAKAQGRDRCIHSGKKAA</sequence>
<keyword evidence="7" id="KW-1185">Reference proteome</keyword>
<dbReference type="SUPFAM" id="SSF55073">
    <property type="entry name" value="Nucleotide cyclase"/>
    <property type="match status" value="1"/>
</dbReference>
<dbReference type="InterPro" id="IPR050469">
    <property type="entry name" value="Diguanylate_Cyclase"/>
</dbReference>
<evidence type="ECO:0000256" key="2">
    <source>
        <dbReference type="ARBA" id="ARBA00012528"/>
    </source>
</evidence>
<dbReference type="AlphaFoldDB" id="A0A1B1YQ23"/>
<protein>
    <recommendedName>
        <fullName evidence="2">diguanylate cyclase</fullName>
        <ecNumber evidence="2">2.7.7.65</ecNumber>
    </recommendedName>
</protein>
<feature type="domain" description="GGDEF" evidence="5">
    <location>
        <begin position="301"/>
        <end position="433"/>
    </location>
</feature>
<feature type="region of interest" description="Disordered" evidence="4">
    <location>
        <begin position="63"/>
        <end position="86"/>
    </location>
</feature>
<dbReference type="InParanoid" id="A0A1B1YQ23"/>
<dbReference type="Gene3D" id="3.30.70.270">
    <property type="match status" value="1"/>
</dbReference>
<reference evidence="7" key="1">
    <citation type="submission" date="2016-03" db="EMBL/GenBank/DDBJ databases">
        <title>Complete genome sequence of Solimmundus cernigliae, representing a novel lineage of polycyclic aromatic hydrocarbon degraders within the Gammaproteobacteria.</title>
        <authorList>
            <person name="Singleton D.R."/>
            <person name="Dickey A.N."/>
            <person name="Scholl E.H."/>
            <person name="Wright F.A."/>
            <person name="Aitken M.D."/>
        </authorList>
    </citation>
    <scope>NUCLEOTIDE SEQUENCE [LARGE SCALE GENOMIC DNA]</scope>
    <source>
        <strain evidence="7">TR3.2</strain>
    </source>
</reference>
<proteinExistence type="predicted"/>
<dbReference type="STRING" id="1810504.PG2T_00825"/>
<comment type="cofactor">
    <cofactor evidence="1">
        <name>Mg(2+)</name>
        <dbReference type="ChEBI" id="CHEBI:18420"/>
    </cofactor>
</comment>
<dbReference type="FunFam" id="3.30.70.270:FF:000001">
    <property type="entry name" value="Diguanylate cyclase domain protein"/>
    <property type="match status" value="1"/>
</dbReference>
<evidence type="ECO:0000256" key="1">
    <source>
        <dbReference type="ARBA" id="ARBA00001946"/>
    </source>
</evidence>
<dbReference type="PROSITE" id="PS50887">
    <property type="entry name" value="GGDEF"/>
    <property type="match status" value="1"/>
</dbReference>
<dbReference type="EMBL" id="CP014671">
    <property type="protein sequence ID" value="ANX02880.1"/>
    <property type="molecule type" value="Genomic_DNA"/>
</dbReference>
<dbReference type="CDD" id="cd01949">
    <property type="entry name" value="GGDEF"/>
    <property type="match status" value="1"/>
</dbReference>
<dbReference type="KEGG" id="gbi:PG2T_00825"/>
<organism evidence="6 7">
    <name type="scientific">Immundisolibacter cernigliae</name>
    <dbReference type="NCBI Taxonomy" id="1810504"/>
    <lineage>
        <taxon>Bacteria</taxon>
        <taxon>Pseudomonadati</taxon>
        <taxon>Pseudomonadota</taxon>
        <taxon>Gammaproteobacteria</taxon>
        <taxon>Immundisolibacterales</taxon>
        <taxon>Immundisolibacteraceae</taxon>
        <taxon>Immundisolibacter</taxon>
    </lineage>
</organism>
<name>A0A1B1YQ23_9GAMM</name>